<comment type="caution">
    <text evidence="3">The sequence shown here is derived from an EMBL/GenBank/DDBJ whole genome shotgun (WGS) entry which is preliminary data.</text>
</comment>
<name>S8BFE6_DACHA</name>
<gene>
    <name evidence="3" type="ORF">H072_8268</name>
</gene>
<dbReference type="AlphaFoldDB" id="S8BFE6"/>
<sequence>MRRRPLLRKTLVAAAAVLVLPPSLALVLLDATITQAPHPTFVHDRLHPRQTASSSAPHGREACSALYSVYSWCSTSGYGNLAGPSALASCACYYSETWVPRIFDDIATSCYDYVRSVQPGALSAIGEYLNVCFLAGDVSKSFTQGSLACNTLASIITSCARRSETRTGSSSLVFSGSSSLANCACYTSSSKYAPDRFDHLASDCYTYAQNLAGQGGGISTLVGFCGNLGDVQQSASTALQKCELFENQYDACESAYTRDFGKLASSLQASCLCYGARTMWVPGAIDGAVQTCVGYLKTADPQRARTIEAFGGGFCQGLGDLRHPSSTSATPGSTTSVVKPTTTATKGSSSSLTESSIPSSSGSPSSSASIPSRTTALPSTTAPAIVGTAENSHSKLVSSDLLSCFMFLFSLLPLLL</sequence>
<proteinExistence type="predicted"/>
<protein>
    <recommendedName>
        <fullName evidence="5">Extracellular membrane protein CFEM domain-containing protein</fullName>
    </recommendedName>
</protein>
<feature type="compositionally biased region" description="Low complexity" evidence="1">
    <location>
        <begin position="325"/>
        <end position="372"/>
    </location>
</feature>
<feature type="chain" id="PRO_5004548481" description="Extracellular membrane protein CFEM domain-containing protein" evidence="2">
    <location>
        <begin position="26"/>
        <end position="416"/>
    </location>
</feature>
<evidence type="ECO:0000313" key="3">
    <source>
        <dbReference type="EMBL" id="EPS38003.1"/>
    </source>
</evidence>
<feature type="region of interest" description="Disordered" evidence="1">
    <location>
        <begin position="325"/>
        <end position="376"/>
    </location>
</feature>
<organism evidence="3 4">
    <name type="scientific">Dactylellina haptotyla (strain CBS 200.50)</name>
    <name type="common">Nematode-trapping fungus</name>
    <name type="synonym">Monacrosporium haptotylum</name>
    <dbReference type="NCBI Taxonomy" id="1284197"/>
    <lineage>
        <taxon>Eukaryota</taxon>
        <taxon>Fungi</taxon>
        <taxon>Dikarya</taxon>
        <taxon>Ascomycota</taxon>
        <taxon>Pezizomycotina</taxon>
        <taxon>Orbiliomycetes</taxon>
        <taxon>Orbiliales</taxon>
        <taxon>Orbiliaceae</taxon>
        <taxon>Dactylellina</taxon>
    </lineage>
</organism>
<evidence type="ECO:0000256" key="2">
    <source>
        <dbReference type="SAM" id="SignalP"/>
    </source>
</evidence>
<dbReference type="OrthoDB" id="4153189at2759"/>
<dbReference type="OMA" id="LASCACY"/>
<dbReference type="Proteomes" id="UP000015100">
    <property type="component" value="Unassembled WGS sequence"/>
</dbReference>
<dbReference type="EMBL" id="AQGS01000592">
    <property type="protein sequence ID" value="EPS38003.1"/>
    <property type="molecule type" value="Genomic_DNA"/>
</dbReference>
<evidence type="ECO:0000256" key="1">
    <source>
        <dbReference type="SAM" id="MobiDB-lite"/>
    </source>
</evidence>
<reference evidence="3 4" key="1">
    <citation type="journal article" date="2013" name="PLoS Genet.">
        <title>Genomic mechanisms accounting for the adaptation to parasitism in nematode-trapping fungi.</title>
        <authorList>
            <person name="Meerupati T."/>
            <person name="Andersson K.M."/>
            <person name="Friman E."/>
            <person name="Kumar D."/>
            <person name="Tunlid A."/>
            <person name="Ahren D."/>
        </authorList>
    </citation>
    <scope>NUCLEOTIDE SEQUENCE [LARGE SCALE GENOMIC DNA]</scope>
    <source>
        <strain evidence="3 4">CBS 200.50</strain>
    </source>
</reference>
<keyword evidence="4" id="KW-1185">Reference proteome</keyword>
<feature type="signal peptide" evidence="2">
    <location>
        <begin position="1"/>
        <end position="25"/>
    </location>
</feature>
<dbReference type="HOGENOM" id="CLU_049900_0_0_1"/>
<keyword evidence="2" id="KW-0732">Signal</keyword>
<evidence type="ECO:0008006" key="5">
    <source>
        <dbReference type="Google" id="ProtNLM"/>
    </source>
</evidence>
<accession>S8BFE6</accession>
<evidence type="ECO:0000313" key="4">
    <source>
        <dbReference type="Proteomes" id="UP000015100"/>
    </source>
</evidence>
<reference evidence="4" key="2">
    <citation type="submission" date="2013-04" db="EMBL/GenBank/DDBJ databases">
        <title>Genomic mechanisms accounting for the adaptation to parasitism in nematode-trapping fungi.</title>
        <authorList>
            <person name="Ahren D.G."/>
        </authorList>
    </citation>
    <scope>NUCLEOTIDE SEQUENCE [LARGE SCALE GENOMIC DNA]</scope>
    <source>
        <strain evidence="4">CBS 200.50</strain>
    </source>
</reference>